<feature type="chain" id="PRO_5034763817" description="Secreted protein" evidence="1">
    <location>
        <begin position="17"/>
        <end position="126"/>
    </location>
</feature>
<keyword evidence="1" id="KW-0732">Signal</keyword>
<protein>
    <recommendedName>
        <fullName evidence="3">Secreted protein</fullName>
    </recommendedName>
</protein>
<accession>A0A8D8T6B3</accession>
<feature type="signal peptide" evidence="1">
    <location>
        <begin position="1"/>
        <end position="16"/>
    </location>
</feature>
<organism evidence="2">
    <name type="scientific">Cacopsylla melanoneura</name>
    <dbReference type="NCBI Taxonomy" id="428564"/>
    <lineage>
        <taxon>Eukaryota</taxon>
        <taxon>Metazoa</taxon>
        <taxon>Ecdysozoa</taxon>
        <taxon>Arthropoda</taxon>
        <taxon>Hexapoda</taxon>
        <taxon>Insecta</taxon>
        <taxon>Pterygota</taxon>
        <taxon>Neoptera</taxon>
        <taxon>Paraneoptera</taxon>
        <taxon>Hemiptera</taxon>
        <taxon>Sternorrhyncha</taxon>
        <taxon>Psylloidea</taxon>
        <taxon>Psyllidae</taxon>
        <taxon>Psyllinae</taxon>
        <taxon>Cacopsylla</taxon>
    </lineage>
</organism>
<dbReference type="EMBL" id="HBUF01252090">
    <property type="protein sequence ID" value="CAG6680414.1"/>
    <property type="molecule type" value="Transcribed_RNA"/>
</dbReference>
<evidence type="ECO:0008006" key="3">
    <source>
        <dbReference type="Google" id="ProtNLM"/>
    </source>
</evidence>
<name>A0A8D8T6B3_9HEMI</name>
<dbReference type="AlphaFoldDB" id="A0A8D8T6B3"/>
<reference evidence="2" key="1">
    <citation type="submission" date="2021-05" db="EMBL/GenBank/DDBJ databases">
        <authorList>
            <person name="Alioto T."/>
            <person name="Alioto T."/>
            <person name="Gomez Garrido J."/>
        </authorList>
    </citation>
    <scope>NUCLEOTIDE SEQUENCE</scope>
</reference>
<evidence type="ECO:0000313" key="2">
    <source>
        <dbReference type="EMBL" id="CAG6680414.1"/>
    </source>
</evidence>
<evidence type="ECO:0000256" key="1">
    <source>
        <dbReference type="SAM" id="SignalP"/>
    </source>
</evidence>
<proteinExistence type="predicted"/>
<sequence>MLEIKCIWALITPVFSRSLVTDAPRGIYGNKFRTLTMKERCSLYISCFTRIRELSEKKPLDSSVTRVWRVGSFGALLSNRNCSSRVFHRVKFRPFCLEEDCSLGVVVQSSNTKVVSSWKSWRTFQR</sequence>